<name>A0ABT9JNV7_9PROT</name>
<evidence type="ECO:0000313" key="2">
    <source>
        <dbReference type="Proteomes" id="UP001225906"/>
    </source>
</evidence>
<dbReference type="EMBL" id="JAVCAP010000001">
    <property type="protein sequence ID" value="MDP8566280.1"/>
    <property type="molecule type" value="Genomic_DNA"/>
</dbReference>
<organism evidence="1 2">
    <name type="scientific">Methylophilus aquaticus</name>
    <dbReference type="NCBI Taxonomy" id="1971610"/>
    <lineage>
        <taxon>Bacteria</taxon>
        <taxon>Pseudomonadati</taxon>
        <taxon>Pseudomonadota</taxon>
        <taxon>Betaproteobacteria</taxon>
        <taxon>Nitrosomonadales</taxon>
        <taxon>Methylophilaceae</taxon>
        <taxon>Methylophilus</taxon>
    </lineage>
</organism>
<sequence length="276" mass="31419">MYEWRTTLWRQGSIVEPSDAVSLGLINPDEIHTSLVIIASHDCDLTRPPEIEPVVEFIVGNVINKIDGNCADAKTARRLHTTVIGQSTLYVEFQAPRKSVIAKNHFEKINPSKTYSLSVDDLRTYQYWLGSRYYRSAFPDEFEDRLQSSKLAKAISEAVRPGGEDILAVLFNLDDGEDITRNGDDDLYKLDIYILYASESNEGRAFNSATNAVVRVQKAFEQRLLHPTNSWKKIELVSCEAISDAAMPYLVFRRLKRWRLDYLSLADVPQQEVAQN</sequence>
<reference evidence="2" key="1">
    <citation type="journal article" date="2019" name="Int. J. Syst. Evol. Microbiol.">
        <title>The Global Catalogue of Microorganisms (GCM) 10K type strain sequencing project: providing services to taxonomists for standard genome sequencing and annotation.</title>
        <authorList>
            <consortium name="The Broad Institute Genomics Platform"/>
            <consortium name="The Broad Institute Genome Sequencing Center for Infectious Disease"/>
            <person name="Wu L."/>
            <person name="Ma J."/>
        </authorList>
    </citation>
    <scope>NUCLEOTIDE SEQUENCE [LARGE SCALE GENOMIC DNA]</scope>
    <source>
        <strain evidence="2">VKM B-3159</strain>
    </source>
</reference>
<gene>
    <name evidence="1" type="ORF">Q9291_00330</name>
</gene>
<dbReference type="Proteomes" id="UP001225906">
    <property type="component" value="Unassembled WGS sequence"/>
</dbReference>
<accession>A0ABT9JNV7</accession>
<comment type="caution">
    <text evidence="1">The sequence shown here is derived from an EMBL/GenBank/DDBJ whole genome shotgun (WGS) entry which is preliminary data.</text>
</comment>
<proteinExistence type="predicted"/>
<keyword evidence="2" id="KW-1185">Reference proteome</keyword>
<evidence type="ECO:0000313" key="1">
    <source>
        <dbReference type="EMBL" id="MDP8566280.1"/>
    </source>
</evidence>
<protein>
    <submittedName>
        <fullName evidence="1">Uncharacterized protein</fullName>
    </submittedName>
</protein>
<dbReference type="RefSeq" id="WP_306387982.1">
    <property type="nucleotide sequence ID" value="NZ_JAVCAP010000001.1"/>
</dbReference>